<feature type="compositionally biased region" description="Basic and acidic residues" evidence="1">
    <location>
        <begin position="774"/>
        <end position="786"/>
    </location>
</feature>
<feature type="compositionally biased region" description="Basic and acidic residues" evidence="1">
    <location>
        <begin position="640"/>
        <end position="656"/>
    </location>
</feature>
<dbReference type="EMBL" id="JAANER010000002">
    <property type="protein sequence ID" value="KAG9193301.1"/>
    <property type="molecule type" value="Genomic_DNA"/>
</dbReference>
<feature type="compositionally biased region" description="Basic and acidic residues" evidence="1">
    <location>
        <begin position="43"/>
        <end position="53"/>
    </location>
</feature>
<gene>
    <name evidence="2" type="ORF">G6011_03336</name>
</gene>
<evidence type="ECO:0000313" key="3">
    <source>
        <dbReference type="Proteomes" id="UP001199106"/>
    </source>
</evidence>
<name>A0AAD4IEJ5_9PLEO</name>
<feature type="region of interest" description="Disordered" evidence="1">
    <location>
        <begin position="755"/>
        <end position="829"/>
    </location>
</feature>
<feature type="compositionally biased region" description="Basic and acidic residues" evidence="1">
    <location>
        <begin position="419"/>
        <end position="428"/>
    </location>
</feature>
<feature type="compositionally biased region" description="Polar residues" evidence="1">
    <location>
        <begin position="757"/>
        <end position="770"/>
    </location>
</feature>
<organism evidence="2 3">
    <name type="scientific">Alternaria panax</name>
    <dbReference type="NCBI Taxonomy" id="48097"/>
    <lineage>
        <taxon>Eukaryota</taxon>
        <taxon>Fungi</taxon>
        <taxon>Dikarya</taxon>
        <taxon>Ascomycota</taxon>
        <taxon>Pezizomycotina</taxon>
        <taxon>Dothideomycetes</taxon>
        <taxon>Pleosporomycetidae</taxon>
        <taxon>Pleosporales</taxon>
        <taxon>Pleosporineae</taxon>
        <taxon>Pleosporaceae</taxon>
        <taxon>Alternaria</taxon>
        <taxon>Alternaria sect. Panax</taxon>
    </lineage>
</organism>
<feature type="compositionally biased region" description="Basic and acidic residues" evidence="1">
    <location>
        <begin position="149"/>
        <end position="184"/>
    </location>
</feature>
<feature type="compositionally biased region" description="Pro residues" evidence="1">
    <location>
        <begin position="90"/>
        <end position="105"/>
    </location>
</feature>
<feature type="compositionally biased region" description="Basic and acidic residues" evidence="1">
    <location>
        <begin position="798"/>
        <end position="817"/>
    </location>
</feature>
<feature type="compositionally biased region" description="Basic residues" evidence="1">
    <location>
        <begin position="818"/>
        <end position="829"/>
    </location>
</feature>
<reference evidence="2" key="1">
    <citation type="submission" date="2021-07" db="EMBL/GenBank/DDBJ databases">
        <title>Genome Resource of American Ginseng Black Spot Pathogen Alternaria panax.</title>
        <authorList>
            <person name="Qiu C."/>
            <person name="Wang W."/>
            <person name="Liu Z."/>
        </authorList>
    </citation>
    <scope>NUCLEOTIDE SEQUENCE</scope>
    <source>
        <strain evidence="2">BNCC115425</strain>
    </source>
</reference>
<feature type="compositionally biased region" description="Acidic residues" evidence="1">
    <location>
        <begin position="400"/>
        <end position="418"/>
    </location>
</feature>
<feature type="compositionally biased region" description="Polar residues" evidence="1">
    <location>
        <begin position="133"/>
        <end position="142"/>
    </location>
</feature>
<feature type="compositionally biased region" description="Basic residues" evidence="1">
    <location>
        <begin position="445"/>
        <end position="457"/>
    </location>
</feature>
<feature type="compositionally biased region" description="Basic and acidic residues" evidence="1">
    <location>
        <begin position="210"/>
        <end position="224"/>
    </location>
</feature>
<proteinExistence type="predicted"/>
<feature type="region of interest" description="Disordered" evidence="1">
    <location>
        <begin position="1"/>
        <end position="656"/>
    </location>
</feature>
<comment type="caution">
    <text evidence="2">The sequence shown here is derived from an EMBL/GenBank/DDBJ whole genome shotgun (WGS) entry which is preliminary data.</text>
</comment>
<evidence type="ECO:0000313" key="2">
    <source>
        <dbReference type="EMBL" id="KAG9193301.1"/>
    </source>
</evidence>
<feature type="compositionally biased region" description="Low complexity" evidence="1">
    <location>
        <begin position="690"/>
        <end position="702"/>
    </location>
</feature>
<evidence type="ECO:0000256" key="1">
    <source>
        <dbReference type="SAM" id="MobiDB-lite"/>
    </source>
</evidence>
<protein>
    <submittedName>
        <fullName evidence="2">Uncharacterized protein</fullName>
    </submittedName>
</protein>
<keyword evidence="3" id="KW-1185">Reference proteome</keyword>
<feature type="region of interest" description="Disordered" evidence="1">
    <location>
        <begin position="686"/>
        <end position="714"/>
    </location>
</feature>
<feature type="compositionally biased region" description="Polar residues" evidence="1">
    <location>
        <begin position="459"/>
        <end position="470"/>
    </location>
</feature>
<feature type="compositionally biased region" description="Polar residues" evidence="1">
    <location>
        <begin position="296"/>
        <end position="312"/>
    </location>
</feature>
<feature type="compositionally biased region" description="Basic and acidic residues" evidence="1">
    <location>
        <begin position="550"/>
        <end position="600"/>
    </location>
</feature>
<dbReference type="AlphaFoldDB" id="A0AAD4IEJ5"/>
<accession>A0AAD4IEJ5</accession>
<dbReference type="Proteomes" id="UP001199106">
    <property type="component" value="Unassembled WGS sequence"/>
</dbReference>
<sequence length="829" mass="92752">MASPQEMQPTVEDCFSDDSEGGSIPFQGRRSPNAANVSTKRSHPSDLDKEMPPAHETVPANLDLRSDSGYSSYTTATVSSTNSAQSAPPQRSPPHVPAAPVPPQQDAPKIRRRPTLSDTSKPTSKPAARPKSISRTASTSSKPPAIIQQRERRPTVTQDPRLDRRDRRDSRVEPECADPRRIKYDPNAPAPALRRRDVCPEIHPSQSARDVNRPSSQEDTRSMRSDPTPSPYYPDHRQSYYAHAGAVIQPATTRPRRPSVSRPVSYTGEPGPHYHWTQGAPAYSNQPQEHGPPPSQSALYRQSYSGHPSLPSQMAPPPVPYGASPVYHTQYGYQMPPSYDGMQRPGMTHRNSTNIARNGPAPPLVIDQAPRDQYSARRGQPQSATQPRFPPQKQLQGEAFESDSESETASSDEEDDYEAEPHPDDPYARRALMPPPAPKLERTKSKAKPKSKTKKLQRPSISHAYTTSDIDQVRADRRKSQPVVVNDDRTTSRHRPTKSTNEPARRQSISRPPPPSRDIQTEYPARGGQIYVHNSTKAERRRSAHYGKSYNEKYAEYAEARQQEDRRAAEADAKAKAEARVRRENEIHEARYQADQERERKRSSKVYYQPPPAFDDSEDEYASDPPVVPEAPAPPRRRRPTDVDSRKVKERVPQKARRNEIKALEYINTLRGTDVPLNDHIHSAAKRASRVPSIPSHSGSSGSDRHTAVTSNGNNEIRLRVDANAPLSLQFNGDMDGRTMRLIPGEDGMAELVISGNPDSESAYNGSERGSISGDRKALVTRRQAEEMTEGSTRSQRVRRESRVVRDAHDDRIEVPRSQRRRANSHHVN</sequence>
<feature type="compositionally biased region" description="Low complexity" evidence="1">
    <location>
        <begin position="68"/>
        <end position="89"/>
    </location>
</feature>